<accession>A0A9W8NDS7</accession>
<comment type="caution">
    <text evidence="2">The sequence shown here is derived from an EMBL/GenBank/DDBJ whole genome shotgun (WGS) entry which is preliminary data.</text>
</comment>
<keyword evidence="3" id="KW-1185">Reference proteome</keyword>
<dbReference type="VEuPathDB" id="FungiDB:F4678DRAFT_455606"/>
<evidence type="ECO:0000313" key="2">
    <source>
        <dbReference type="EMBL" id="KAJ3570195.1"/>
    </source>
</evidence>
<dbReference type="EMBL" id="JANPWZ010000959">
    <property type="protein sequence ID" value="KAJ3570195.1"/>
    <property type="molecule type" value="Genomic_DNA"/>
</dbReference>
<organism evidence="2 3">
    <name type="scientific">Xylaria arbuscula</name>
    <dbReference type="NCBI Taxonomy" id="114810"/>
    <lineage>
        <taxon>Eukaryota</taxon>
        <taxon>Fungi</taxon>
        <taxon>Dikarya</taxon>
        <taxon>Ascomycota</taxon>
        <taxon>Pezizomycotina</taxon>
        <taxon>Sordariomycetes</taxon>
        <taxon>Xylariomycetidae</taxon>
        <taxon>Xylariales</taxon>
        <taxon>Xylariaceae</taxon>
        <taxon>Xylaria</taxon>
    </lineage>
</organism>
<name>A0A9W8NDS7_9PEZI</name>
<feature type="compositionally biased region" description="Basic and acidic residues" evidence="1">
    <location>
        <begin position="1"/>
        <end position="31"/>
    </location>
</feature>
<sequence>MPSDDQKKDDSKVENHVNHDDKPEEPQKDEDTTQDENGDDVLPISQIVTSGGHSESMAPSPELQLLLADLRQFEIPADAIKKFEIEPTKDGIPRDQIDVSTITWPSPQNALVRKVTERAVKESVNHYACNPSISLINQEIENPTVSREE</sequence>
<evidence type="ECO:0000313" key="3">
    <source>
        <dbReference type="Proteomes" id="UP001148614"/>
    </source>
</evidence>
<gene>
    <name evidence="2" type="ORF">NPX13_g5811</name>
</gene>
<dbReference type="AlphaFoldDB" id="A0A9W8NDS7"/>
<reference evidence="2" key="1">
    <citation type="submission" date="2022-07" db="EMBL/GenBank/DDBJ databases">
        <title>Genome Sequence of Xylaria arbuscula.</title>
        <authorList>
            <person name="Buettner E."/>
        </authorList>
    </citation>
    <scope>NUCLEOTIDE SEQUENCE</scope>
    <source>
        <strain evidence="2">VT107</strain>
    </source>
</reference>
<feature type="region of interest" description="Disordered" evidence="1">
    <location>
        <begin position="1"/>
        <end position="60"/>
    </location>
</feature>
<evidence type="ECO:0000256" key="1">
    <source>
        <dbReference type="SAM" id="MobiDB-lite"/>
    </source>
</evidence>
<proteinExistence type="predicted"/>
<protein>
    <submittedName>
        <fullName evidence="2">Uncharacterized protein</fullName>
    </submittedName>
</protein>
<dbReference type="Proteomes" id="UP001148614">
    <property type="component" value="Unassembled WGS sequence"/>
</dbReference>